<dbReference type="Proteomes" id="UP000600774">
    <property type="component" value="Unassembled WGS sequence"/>
</dbReference>
<reference evidence="2" key="1">
    <citation type="journal article" date="2020" name="bioRxiv">
        <title>A rank-normalized archaeal taxonomy based on genome phylogeny resolves widespread incomplete and uneven classifications.</title>
        <authorList>
            <person name="Rinke C."/>
            <person name="Chuvochina M."/>
            <person name="Mussig A.J."/>
            <person name="Chaumeil P.-A."/>
            <person name="Waite D.W."/>
            <person name="Whitman W.B."/>
            <person name="Parks D.H."/>
            <person name="Hugenholtz P."/>
        </authorList>
    </citation>
    <scope>NUCLEOTIDE SEQUENCE</scope>
    <source>
        <strain evidence="2">UBA8876</strain>
    </source>
</reference>
<dbReference type="SUPFAM" id="SSF53335">
    <property type="entry name" value="S-adenosyl-L-methionine-dependent methyltransferases"/>
    <property type="match status" value="1"/>
</dbReference>
<dbReference type="GeneID" id="1472661"/>
<keyword evidence="2" id="KW-0808">Transferase</keyword>
<dbReference type="Gene3D" id="3.40.50.150">
    <property type="entry name" value="Vaccinia Virus protein VP39"/>
    <property type="match status" value="1"/>
</dbReference>
<evidence type="ECO:0000259" key="1">
    <source>
        <dbReference type="Pfam" id="PF08241"/>
    </source>
</evidence>
<comment type="caution">
    <text evidence="2">The sequence shown here is derived from an EMBL/GenBank/DDBJ whole genome shotgun (WGS) entry which is preliminary data.</text>
</comment>
<dbReference type="RefSeq" id="WP_011020814.1">
    <property type="nucleotide sequence ID" value="NZ_DUJU01000185.1"/>
</dbReference>
<proteinExistence type="predicted"/>
<dbReference type="InterPro" id="IPR029063">
    <property type="entry name" value="SAM-dependent_MTases_sf"/>
</dbReference>
<protein>
    <submittedName>
        <fullName evidence="2">Class I SAM-dependent methyltransferase</fullName>
    </submittedName>
</protein>
<dbReference type="GO" id="GO:0032259">
    <property type="term" value="P:methylation"/>
    <property type="evidence" value="ECO:0007669"/>
    <property type="project" value="UniProtKB-KW"/>
</dbReference>
<dbReference type="PANTHER" id="PTHR42912">
    <property type="entry name" value="METHYLTRANSFERASE"/>
    <property type="match status" value="1"/>
</dbReference>
<name>A0A832VZX0_9EURY</name>
<accession>A0A832VZX0</accession>
<dbReference type="GO" id="GO:0008757">
    <property type="term" value="F:S-adenosylmethionine-dependent methyltransferase activity"/>
    <property type="evidence" value="ECO:0007669"/>
    <property type="project" value="InterPro"/>
</dbReference>
<dbReference type="InterPro" id="IPR050508">
    <property type="entry name" value="Methyltransf_Superfamily"/>
</dbReference>
<dbReference type="EMBL" id="DUJU01000185">
    <property type="protein sequence ID" value="HIH95552.1"/>
    <property type="molecule type" value="Genomic_DNA"/>
</dbReference>
<dbReference type="CDD" id="cd02440">
    <property type="entry name" value="AdoMet_MTases"/>
    <property type="match status" value="1"/>
</dbReference>
<organism evidence="2 3">
    <name type="scientific">Methanosarcina acetivorans</name>
    <dbReference type="NCBI Taxonomy" id="2214"/>
    <lineage>
        <taxon>Archaea</taxon>
        <taxon>Methanobacteriati</taxon>
        <taxon>Methanobacteriota</taxon>
        <taxon>Stenosarchaea group</taxon>
        <taxon>Methanomicrobia</taxon>
        <taxon>Methanosarcinales</taxon>
        <taxon>Methanosarcinaceae</taxon>
        <taxon>Methanosarcina</taxon>
    </lineage>
</organism>
<evidence type="ECO:0000313" key="3">
    <source>
        <dbReference type="Proteomes" id="UP000600774"/>
    </source>
</evidence>
<keyword evidence="2" id="KW-0489">Methyltransferase</keyword>
<sequence length="254" mass="29267">MAIQDKQMKLDIAHVWDISSATYDNKEGHGIQSEIEKEAWKTLFRSLLPSGRLEVLDAGCGTGEIGLLFTEMGHHVTGLDLSEQMLAKAREKTSRKKYDINFRAGDAENPPFEAETFDVVVTRHLLWTLPHPDTAVRNWEKVLRKGGVLIVIDGLYNGGSIERKTRQFISDFLTFLVERRYPGRKQYPDEIKTELPNPYGVPPKKTIEYFRKTGFKNIKDLDLKEISKIQKEKMSFRKRIVFKPQSHLIYGEKV</sequence>
<evidence type="ECO:0000313" key="2">
    <source>
        <dbReference type="EMBL" id="HIH95552.1"/>
    </source>
</evidence>
<feature type="domain" description="Methyltransferase type 11" evidence="1">
    <location>
        <begin position="56"/>
        <end position="151"/>
    </location>
</feature>
<dbReference type="PANTHER" id="PTHR42912:SF80">
    <property type="entry name" value="METHYLTRANSFERASE DOMAIN-CONTAINING PROTEIN"/>
    <property type="match status" value="1"/>
</dbReference>
<dbReference type="InterPro" id="IPR013216">
    <property type="entry name" value="Methyltransf_11"/>
</dbReference>
<dbReference type="AlphaFoldDB" id="A0A832VZX0"/>
<dbReference type="Pfam" id="PF08241">
    <property type="entry name" value="Methyltransf_11"/>
    <property type="match status" value="1"/>
</dbReference>
<gene>
    <name evidence="2" type="ORF">HA338_16595</name>
</gene>